<keyword evidence="2" id="KW-1185">Reference proteome</keyword>
<evidence type="ECO:0000313" key="2">
    <source>
        <dbReference type="Proteomes" id="UP001217485"/>
    </source>
</evidence>
<organism evidence="1 2">
    <name type="scientific">Sorangium atrum</name>
    <dbReference type="NCBI Taxonomy" id="2995308"/>
    <lineage>
        <taxon>Bacteria</taxon>
        <taxon>Pseudomonadati</taxon>
        <taxon>Myxococcota</taxon>
        <taxon>Polyangia</taxon>
        <taxon>Polyangiales</taxon>
        <taxon>Polyangiaceae</taxon>
        <taxon>Sorangium</taxon>
    </lineage>
</organism>
<protein>
    <recommendedName>
        <fullName evidence="3">DUF4276 family protein</fullName>
    </recommendedName>
</protein>
<sequence>MSYRVLVIPEDFRKDQYVLEPIVTKMFDAIGRKAKVLVCRDPLLGGVDQALRWERLREILLRYQAMIECFLLIVDRDGKAGRREALDRLESLASTALPPGKRFLAENAWQEVEVWLLAGHDLPSEWAWKEVRAHENPKEQYYQPLAEKRGVLQEPAEGRGLLTREAASRYSRIRSLCPEVADLERRLGA</sequence>
<dbReference type="RefSeq" id="WP_272100309.1">
    <property type="nucleotide sequence ID" value="NZ_JAQNDK010000004.1"/>
</dbReference>
<proteinExistence type="predicted"/>
<gene>
    <name evidence="1" type="ORF">POL72_32070</name>
</gene>
<dbReference type="EMBL" id="JAQNDK010000004">
    <property type="protein sequence ID" value="MDC0682410.1"/>
    <property type="molecule type" value="Genomic_DNA"/>
</dbReference>
<evidence type="ECO:0008006" key="3">
    <source>
        <dbReference type="Google" id="ProtNLM"/>
    </source>
</evidence>
<name>A0ABT5C7L0_9BACT</name>
<comment type="caution">
    <text evidence="1">The sequence shown here is derived from an EMBL/GenBank/DDBJ whole genome shotgun (WGS) entry which is preliminary data.</text>
</comment>
<dbReference type="Proteomes" id="UP001217485">
    <property type="component" value="Unassembled WGS sequence"/>
</dbReference>
<evidence type="ECO:0000313" key="1">
    <source>
        <dbReference type="EMBL" id="MDC0682410.1"/>
    </source>
</evidence>
<reference evidence="1 2" key="1">
    <citation type="submission" date="2023-01" db="EMBL/GenBank/DDBJ databases">
        <title>Minimal conservation of predation-associated metabolite biosynthetic gene clusters underscores biosynthetic potential of Myxococcota including descriptions for ten novel species: Archangium lansinium sp. nov., Myxococcus landrumus sp. nov., Nannocystis bai.</title>
        <authorList>
            <person name="Ahearne A."/>
            <person name="Stevens C."/>
            <person name="Dowd S."/>
        </authorList>
    </citation>
    <scope>NUCLEOTIDE SEQUENCE [LARGE SCALE GENOMIC DNA]</scope>
    <source>
        <strain evidence="1 2">WIWO2</strain>
    </source>
</reference>
<accession>A0ABT5C7L0</accession>